<keyword evidence="1" id="KW-0732">Signal</keyword>
<name>A0A6N8J6P8_9BACT</name>
<organism evidence="3 4">
    <name type="scientific">Chitinophaga oryziterrae</name>
    <dbReference type="NCBI Taxonomy" id="1031224"/>
    <lineage>
        <taxon>Bacteria</taxon>
        <taxon>Pseudomonadati</taxon>
        <taxon>Bacteroidota</taxon>
        <taxon>Chitinophagia</taxon>
        <taxon>Chitinophagales</taxon>
        <taxon>Chitinophagaceae</taxon>
        <taxon>Chitinophaga</taxon>
    </lineage>
</organism>
<dbReference type="InterPro" id="IPR000601">
    <property type="entry name" value="PKD_dom"/>
</dbReference>
<dbReference type="SUPFAM" id="SSF49299">
    <property type="entry name" value="PKD domain"/>
    <property type="match status" value="1"/>
</dbReference>
<dbReference type="InterPro" id="IPR026341">
    <property type="entry name" value="T9SS_type_B"/>
</dbReference>
<evidence type="ECO:0000313" key="4">
    <source>
        <dbReference type="Proteomes" id="UP000468388"/>
    </source>
</evidence>
<feature type="domain" description="PKD" evidence="2">
    <location>
        <begin position="51"/>
        <end position="88"/>
    </location>
</feature>
<keyword evidence="4" id="KW-1185">Reference proteome</keyword>
<evidence type="ECO:0000259" key="2">
    <source>
        <dbReference type="PROSITE" id="PS50093"/>
    </source>
</evidence>
<comment type="caution">
    <text evidence="3">The sequence shown here is derived from an EMBL/GenBank/DDBJ whole genome shotgun (WGS) entry which is preliminary data.</text>
</comment>
<dbReference type="NCBIfam" id="TIGR04131">
    <property type="entry name" value="Bac_Flav_CTERM"/>
    <property type="match status" value="1"/>
</dbReference>
<dbReference type="CDD" id="cd00146">
    <property type="entry name" value="PKD"/>
    <property type="match status" value="1"/>
</dbReference>
<evidence type="ECO:0000256" key="1">
    <source>
        <dbReference type="SAM" id="SignalP"/>
    </source>
</evidence>
<gene>
    <name evidence="3" type="ORF">GO495_10170</name>
</gene>
<dbReference type="Gene3D" id="2.60.40.10">
    <property type="entry name" value="Immunoglobulins"/>
    <property type="match status" value="1"/>
</dbReference>
<proteinExistence type="predicted"/>
<dbReference type="InterPro" id="IPR035986">
    <property type="entry name" value="PKD_dom_sf"/>
</dbReference>
<reference evidence="3 4" key="1">
    <citation type="submission" date="2019-12" db="EMBL/GenBank/DDBJ databases">
        <title>The draft genomic sequence of strain Chitinophaga oryziterrae JCM 16595.</title>
        <authorList>
            <person name="Zhang X."/>
        </authorList>
    </citation>
    <scope>NUCLEOTIDE SEQUENCE [LARGE SCALE GENOMIC DNA]</scope>
    <source>
        <strain evidence="3 4">JCM 16595</strain>
    </source>
</reference>
<dbReference type="OrthoDB" id="9765926at2"/>
<evidence type="ECO:0000313" key="3">
    <source>
        <dbReference type="EMBL" id="MVT40945.1"/>
    </source>
</evidence>
<dbReference type="Proteomes" id="UP000468388">
    <property type="component" value="Unassembled WGS sequence"/>
</dbReference>
<protein>
    <submittedName>
        <fullName evidence="3">T9SS type B sorting domain-containing protein</fullName>
    </submittedName>
</protein>
<sequence>MRNLYLFIVVILFTLGSTTARADTPFTYNTTCLNDIVKFTIAKADQAGIDSLKWDYGDLASGVKDTSSSMQGAHTYVTAGTYTVTLIAFRSGVQDLTTQTITIVTPVPYDFGPQDQTLCDGGSITLTAPTVAGATYEWQDSSTNQSIVADTSATYKVKINGCLVQDSVNVFFTPIPEIDLGPDVTLCAGETLQLDATAQNCTFLWSTGATTPDIIVHSDTVRPTVEYIVIADAKGCGTYRDTINITFAGTQHPFSLGPDTLLCPGESIVISAVTPGATAYRWSNGARTPTTTINGRYDLWVFVSIGGVCEVLDTIKVRFNALRNVDLGGDTTICKGETLVLTADFGTGTYRWQDTSKQATFYVRKPGYYYVHAQIGRCESTDTIHVMFDDTLHIHLGPDSLMCNGEVLKLYPMGAGAQYKWQDSSSVPIFNVTEPGTYALVSTNTCGRATDSVDVRFQDCSSQVYMPTAFSPNGDGLNDYFRPRFRGMISNFEISVYDRWGERVYYTTDPQIGWTGKKQGTPLPTGTYIWIMQYVSGDTGKLIKKNGSVTIIY</sequence>
<dbReference type="AlphaFoldDB" id="A0A6N8J6P8"/>
<dbReference type="Pfam" id="PF18911">
    <property type="entry name" value="PKD_4"/>
    <property type="match status" value="1"/>
</dbReference>
<dbReference type="Pfam" id="PF13585">
    <property type="entry name" value="CHU_C"/>
    <property type="match status" value="1"/>
</dbReference>
<dbReference type="EMBL" id="WRXO01000002">
    <property type="protein sequence ID" value="MVT40945.1"/>
    <property type="molecule type" value="Genomic_DNA"/>
</dbReference>
<feature type="chain" id="PRO_5026711164" evidence="1">
    <location>
        <begin position="23"/>
        <end position="553"/>
    </location>
</feature>
<accession>A0A6N8J6P8</accession>
<dbReference type="InterPro" id="IPR013783">
    <property type="entry name" value="Ig-like_fold"/>
</dbReference>
<feature type="signal peptide" evidence="1">
    <location>
        <begin position="1"/>
        <end position="22"/>
    </location>
</feature>
<dbReference type="RefSeq" id="WP_157299572.1">
    <property type="nucleotide sequence ID" value="NZ_BAAAZB010000010.1"/>
</dbReference>
<dbReference type="PROSITE" id="PS50093">
    <property type="entry name" value="PKD"/>
    <property type="match status" value="1"/>
</dbReference>